<comment type="similarity">
    <text evidence="2">Belongs to the PilY1 family.</text>
</comment>
<evidence type="ECO:0000313" key="9">
    <source>
        <dbReference type="EMBL" id="GGK10925.1"/>
    </source>
</evidence>
<dbReference type="Gene3D" id="2.130.10.10">
    <property type="entry name" value="YVTN repeat-like/Quinoprotein amine dehydrogenase"/>
    <property type="match status" value="1"/>
</dbReference>
<evidence type="ECO:0000256" key="2">
    <source>
        <dbReference type="ARBA" id="ARBA00008387"/>
    </source>
</evidence>
<evidence type="ECO:0000256" key="6">
    <source>
        <dbReference type="ARBA" id="ARBA00023263"/>
    </source>
</evidence>
<keyword evidence="4" id="KW-0479">Metal-binding</keyword>
<feature type="domain" description="PilY1 beta-propeller" evidence="8">
    <location>
        <begin position="635"/>
        <end position="919"/>
    </location>
</feature>
<evidence type="ECO:0000256" key="3">
    <source>
        <dbReference type="ARBA" id="ARBA00022558"/>
    </source>
</evidence>
<keyword evidence="6" id="KW-0281">Fimbrium</keyword>
<accession>A0ABQ2EJ41</accession>
<protein>
    <submittedName>
        <fullName evidence="9">Pilus biosynthesis protein</fullName>
    </submittedName>
</protein>
<dbReference type="RefSeq" id="WP_165942432.1">
    <property type="nucleotide sequence ID" value="NZ_BMME01000001.1"/>
</dbReference>
<evidence type="ECO:0000256" key="5">
    <source>
        <dbReference type="ARBA" id="ARBA00022837"/>
    </source>
</evidence>
<dbReference type="SUPFAM" id="SSF50998">
    <property type="entry name" value="Quinoprotein alcohol dehydrogenase-like"/>
    <property type="match status" value="1"/>
</dbReference>
<gene>
    <name evidence="9" type="ORF">GCM10011394_20470</name>
</gene>
<evidence type="ECO:0000313" key="10">
    <source>
        <dbReference type="Proteomes" id="UP000599009"/>
    </source>
</evidence>
<feature type="chain" id="PRO_5046579268" evidence="7">
    <location>
        <begin position="32"/>
        <end position="1102"/>
    </location>
</feature>
<organism evidence="9 10">
    <name type="scientific">Luteimonas terricola</name>
    <dbReference type="NCBI Taxonomy" id="645597"/>
    <lineage>
        <taxon>Bacteria</taxon>
        <taxon>Pseudomonadati</taxon>
        <taxon>Pseudomonadota</taxon>
        <taxon>Gammaproteobacteria</taxon>
        <taxon>Lysobacterales</taxon>
        <taxon>Lysobacteraceae</taxon>
        <taxon>Luteimonas</taxon>
    </lineage>
</organism>
<dbReference type="PROSITE" id="PS51257">
    <property type="entry name" value="PROKAR_LIPOPROTEIN"/>
    <property type="match status" value="1"/>
</dbReference>
<keyword evidence="10" id="KW-1185">Reference proteome</keyword>
<proteinExistence type="inferred from homology"/>
<reference evidence="10" key="1">
    <citation type="journal article" date="2019" name="Int. J. Syst. Evol. Microbiol.">
        <title>The Global Catalogue of Microorganisms (GCM) 10K type strain sequencing project: providing services to taxonomists for standard genome sequencing and annotation.</title>
        <authorList>
            <consortium name="The Broad Institute Genomics Platform"/>
            <consortium name="The Broad Institute Genome Sequencing Center for Infectious Disease"/>
            <person name="Wu L."/>
            <person name="Ma J."/>
        </authorList>
    </citation>
    <scope>NUCLEOTIDE SEQUENCE [LARGE SCALE GENOMIC DNA]</scope>
    <source>
        <strain evidence="10">CGMCC 1.8985</strain>
    </source>
</reference>
<keyword evidence="7" id="KW-0732">Signal</keyword>
<keyword evidence="5" id="KW-0106">Calcium</keyword>
<dbReference type="InterPro" id="IPR011047">
    <property type="entry name" value="Quinoprotein_ADH-like_sf"/>
</dbReference>
<keyword evidence="3" id="KW-1029">Fimbrium biogenesis</keyword>
<dbReference type="InterPro" id="IPR015943">
    <property type="entry name" value="WD40/YVTN_repeat-like_dom_sf"/>
</dbReference>
<dbReference type="EMBL" id="BMME01000001">
    <property type="protein sequence ID" value="GGK10925.1"/>
    <property type="molecule type" value="Genomic_DNA"/>
</dbReference>
<comment type="subcellular location">
    <subcellularLocation>
        <location evidence="1">Fimbrium</location>
    </subcellularLocation>
</comment>
<dbReference type="Proteomes" id="UP000599009">
    <property type="component" value="Unassembled WGS sequence"/>
</dbReference>
<evidence type="ECO:0000259" key="8">
    <source>
        <dbReference type="Pfam" id="PF05567"/>
    </source>
</evidence>
<evidence type="ECO:0000256" key="4">
    <source>
        <dbReference type="ARBA" id="ARBA00022723"/>
    </source>
</evidence>
<sequence length="1102" mass="117196">MKRKTPRVDTGRRLAIAIGFAAACIGAQAPAASFPDYPLQTGTGSIPPNIMFILDDSGSMAWLAMPANLTTLNDRVEHRSYVHNTIYYDPRIDYRAWMQANGLRMTGGTTYASAFRNLNLATDAINLASIGDQTYYVPRSGVTLPGTDNADYDKYIIRPSGAVEHCEWVVVSPGGGSWDNCVAATPTGRSAEAERNNYATWFSYHRTRMKAAKAGASEAFSGLGQNFRVGYDSIWNRRGASTVGGGLPALQIPVSQNNGLFTGVNRTSWFEHLFEAQGISTTPLHGALQRTGRYYETQTGASGPWGPQTGDAQLSCRQNYAILTTDGYWNSSSGYTEIGNADGTSGEKIESPDGERTYTYAPERPYTDGFSNTLADVAMHYWKRDLRDDLDNNVPSSASNPAFWQNMSTFGISIGLQGTLSPDDVILIEGNEKSWPNPWRTDTNSSDSWNNESARRIDDLLHASVNGRGSFVAASNPQEFADALQDSLAAIARRRSSGSNVASNGPSLNSGSHLFQATYTSGEWSGDVTGISIVGGTIAGTPAWSMAAVANSDPVAFRDREVYTWNGSGTDFPTSVQRTALARDVGLAGEATGEENANYIKGHRAGEGTSQTSLRRRTSPIGDIVNSSPFYVPETNMLYIGANDGMLHAIDASNGSTRFSYVPAGLNFSNLAMLSSQDYSHRFFVDGGVDVTTRAQGGGRNILVASLGRGGRGVFALDVTETGADELDDDLVLWDKTSQGSIEAGDMGHVLGAPLVRQGNTDVPLAIVGNGVDSPNGTAALFIYNALTGALIKKIVVDDTGGNGLAEARAADVTGDGKADYIYAGDLKGNLWKFDVSETNVSQWKVSHKSGNTPVPIFRARDASNNPQPITSAVALARHPGNGRVFVLFGTGRYLTNGDLGSTATQSVYALMDEDSGSYPITRSQLHERTIPLTGVDSLGRAARSWEPYSELDVGKRGWFVDLGVPTAGERVVTAPFVRARALWFSSIIPLPGEGCDSGGTGYLNAVDAFTGTNPRAPVGGGTYTFIDVNNDGQGNDRLAGSGGTGESGFITSVDLGIGMPSQGIGVGNAIYVCGSDAECGRAPTPPPGSGPARLRWRELVD</sequence>
<dbReference type="InterPro" id="IPR008707">
    <property type="entry name" value="B-propeller_PilY1"/>
</dbReference>
<comment type="caution">
    <text evidence="9">The sequence shown here is derived from an EMBL/GenBank/DDBJ whole genome shotgun (WGS) entry which is preliminary data.</text>
</comment>
<feature type="signal peptide" evidence="7">
    <location>
        <begin position="1"/>
        <end position="31"/>
    </location>
</feature>
<evidence type="ECO:0000256" key="1">
    <source>
        <dbReference type="ARBA" id="ARBA00004561"/>
    </source>
</evidence>
<name>A0ABQ2EJ41_9GAMM</name>
<dbReference type="Pfam" id="PF05567">
    <property type="entry name" value="T4P_PilY1"/>
    <property type="match status" value="1"/>
</dbReference>
<evidence type="ECO:0000256" key="7">
    <source>
        <dbReference type="SAM" id="SignalP"/>
    </source>
</evidence>